<dbReference type="OrthoDB" id="9798115at2"/>
<proteinExistence type="predicted"/>
<dbReference type="SUPFAM" id="SSF54909">
    <property type="entry name" value="Dimeric alpha+beta barrel"/>
    <property type="match status" value="1"/>
</dbReference>
<dbReference type="EMBL" id="VMNH01000005">
    <property type="protein sequence ID" value="TVO76792.1"/>
    <property type="molecule type" value="Genomic_DNA"/>
</dbReference>
<dbReference type="GO" id="GO:0004497">
    <property type="term" value="F:monooxygenase activity"/>
    <property type="evidence" value="ECO:0007669"/>
    <property type="project" value="UniProtKB-KW"/>
</dbReference>
<dbReference type="AlphaFoldDB" id="A0A557SHF1"/>
<evidence type="ECO:0000259" key="1">
    <source>
        <dbReference type="PROSITE" id="PS51725"/>
    </source>
</evidence>
<comment type="caution">
    <text evidence="2">The sequence shown here is derived from an EMBL/GenBank/DDBJ whole genome shotgun (WGS) entry which is preliminary data.</text>
</comment>
<gene>
    <name evidence="2" type="ORF">FHP88_05045</name>
</gene>
<dbReference type="PANTHER" id="PTHR34474:SF2">
    <property type="entry name" value="SIGNAL TRANSDUCTION PROTEIN TRAP"/>
    <property type="match status" value="1"/>
</dbReference>
<accession>A0A557SHF1</accession>
<keyword evidence="2" id="KW-0560">Oxidoreductase</keyword>
<dbReference type="Gene3D" id="3.30.70.100">
    <property type="match status" value="1"/>
</dbReference>
<name>A0A557SHF1_9GAMM</name>
<feature type="domain" description="ABM" evidence="1">
    <location>
        <begin position="2"/>
        <end position="91"/>
    </location>
</feature>
<sequence length="99" mass="11594">MFVAMSKFVVANNMSDQVREAFRNRPGLVDSAEGFIRMEVLNPDDNPDEFWLVTYWQKSEDWHEWYHGHQYKASHSNIPKGLKLDPEATMIRTFNCIAS</sequence>
<keyword evidence="3" id="KW-1185">Reference proteome</keyword>
<keyword evidence="2" id="KW-0503">Monooxygenase</keyword>
<dbReference type="Proteomes" id="UP000316649">
    <property type="component" value="Unassembled WGS sequence"/>
</dbReference>
<dbReference type="Pfam" id="PF03992">
    <property type="entry name" value="ABM"/>
    <property type="match status" value="1"/>
</dbReference>
<organism evidence="2 3">
    <name type="scientific">Sedimenticola selenatireducens</name>
    <dbReference type="NCBI Taxonomy" id="191960"/>
    <lineage>
        <taxon>Bacteria</taxon>
        <taxon>Pseudomonadati</taxon>
        <taxon>Pseudomonadota</taxon>
        <taxon>Gammaproteobacteria</taxon>
        <taxon>Chromatiales</taxon>
        <taxon>Sedimenticolaceae</taxon>
        <taxon>Sedimenticola</taxon>
    </lineage>
</organism>
<protein>
    <submittedName>
        <fullName evidence="2">Antibiotic biosynthesis monooxygenase</fullName>
    </submittedName>
</protein>
<evidence type="ECO:0000313" key="3">
    <source>
        <dbReference type="Proteomes" id="UP000316649"/>
    </source>
</evidence>
<evidence type="ECO:0000313" key="2">
    <source>
        <dbReference type="EMBL" id="TVO76792.1"/>
    </source>
</evidence>
<dbReference type="PROSITE" id="PS51725">
    <property type="entry name" value="ABM"/>
    <property type="match status" value="1"/>
</dbReference>
<dbReference type="PANTHER" id="PTHR34474">
    <property type="entry name" value="SIGNAL TRANSDUCTION PROTEIN TRAP"/>
    <property type="match status" value="1"/>
</dbReference>
<reference evidence="2 3" key="1">
    <citation type="submission" date="2019-07" db="EMBL/GenBank/DDBJ databases">
        <title>The pathways for chlorine oxyanion respiration interact through the shared metabolite chlorate.</title>
        <authorList>
            <person name="Barnum T.P."/>
            <person name="Cheng Y."/>
            <person name="Hill K.A."/>
            <person name="Lucas L.N."/>
            <person name="Carlson H.K."/>
            <person name="Coates J.D."/>
        </authorList>
    </citation>
    <scope>NUCLEOTIDE SEQUENCE [LARGE SCALE GENOMIC DNA]</scope>
    <source>
        <strain evidence="2 3">BK-1</strain>
    </source>
</reference>
<dbReference type="InterPro" id="IPR007138">
    <property type="entry name" value="ABM_dom"/>
</dbReference>
<dbReference type="InterPro" id="IPR050404">
    <property type="entry name" value="Heme-degrading_MO"/>
</dbReference>
<dbReference type="InterPro" id="IPR011008">
    <property type="entry name" value="Dimeric_a/b-barrel"/>
</dbReference>